<proteinExistence type="predicted"/>
<dbReference type="EMBL" id="LAZR01052770">
    <property type="protein sequence ID" value="KKK82225.1"/>
    <property type="molecule type" value="Genomic_DNA"/>
</dbReference>
<protein>
    <submittedName>
        <fullName evidence="1">Uncharacterized protein</fullName>
    </submittedName>
</protein>
<sequence length="99" mass="10254">MKKLFKHTIGALLSFVLLLAILTPLVFGFGAMVGGSSDVVVEDETGYGDYRISLADGQSWFGGDVLGADLFDAGAGVFTAGTYSWTANGANTIANVANE</sequence>
<gene>
    <name evidence="1" type="ORF">LCGC14_2805530</name>
</gene>
<accession>A0A0F8Z870</accession>
<feature type="non-terminal residue" evidence="1">
    <location>
        <position position="99"/>
    </location>
</feature>
<name>A0A0F8Z870_9ZZZZ</name>
<comment type="caution">
    <text evidence="1">The sequence shown here is derived from an EMBL/GenBank/DDBJ whole genome shotgun (WGS) entry which is preliminary data.</text>
</comment>
<organism evidence="1">
    <name type="scientific">marine sediment metagenome</name>
    <dbReference type="NCBI Taxonomy" id="412755"/>
    <lineage>
        <taxon>unclassified sequences</taxon>
        <taxon>metagenomes</taxon>
        <taxon>ecological metagenomes</taxon>
    </lineage>
</organism>
<evidence type="ECO:0000313" key="1">
    <source>
        <dbReference type="EMBL" id="KKK82225.1"/>
    </source>
</evidence>
<dbReference type="AlphaFoldDB" id="A0A0F8Z870"/>
<reference evidence="1" key="1">
    <citation type="journal article" date="2015" name="Nature">
        <title>Complex archaea that bridge the gap between prokaryotes and eukaryotes.</title>
        <authorList>
            <person name="Spang A."/>
            <person name="Saw J.H."/>
            <person name="Jorgensen S.L."/>
            <person name="Zaremba-Niedzwiedzka K."/>
            <person name="Martijn J."/>
            <person name="Lind A.E."/>
            <person name="van Eijk R."/>
            <person name="Schleper C."/>
            <person name="Guy L."/>
            <person name="Ettema T.J."/>
        </authorList>
    </citation>
    <scope>NUCLEOTIDE SEQUENCE</scope>
</reference>